<name>U2ZUU2_9SPHN</name>
<dbReference type="eggNOG" id="COG3757">
    <property type="taxonomic scope" value="Bacteria"/>
</dbReference>
<dbReference type="CDD" id="cd00599">
    <property type="entry name" value="GH25_muramidase"/>
    <property type="match status" value="1"/>
</dbReference>
<reference evidence="3 4" key="1">
    <citation type="submission" date="2013-09" db="EMBL/GenBank/DDBJ databases">
        <title>Whole genome shotgun sequence of Novosphingobium tardaugens NBRC 16725.</title>
        <authorList>
            <person name="Isaki S."/>
            <person name="Hosoyama A."/>
            <person name="Tsuchikane K."/>
            <person name="Katsumata H."/>
            <person name="Ando Y."/>
            <person name="Yamazaki S."/>
            <person name="Fujita N."/>
        </authorList>
    </citation>
    <scope>NUCLEOTIDE SEQUENCE [LARGE SCALE GENOMIC DNA]</scope>
    <source>
        <strain evidence="3 4">NBRC 16725</strain>
    </source>
</reference>
<keyword evidence="2" id="KW-0812">Transmembrane</keyword>
<dbReference type="SUPFAM" id="SSF51445">
    <property type="entry name" value="(Trans)glycosidases"/>
    <property type="match status" value="1"/>
</dbReference>
<evidence type="ECO:0000313" key="4">
    <source>
        <dbReference type="Proteomes" id="UP000016568"/>
    </source>
</evidence>
<comment type="caution">
    <text evidence="3">The sequence shown here is derived from an EMBL/GenBank/DDBJ whole genome shotgun (WGS) entry which is preliminary data.</text>
</comment>
<dbReference type="GO" id="GO:0016998">
    <property type="term" value="P:cell wall macromolecule catabolic process"/>
    <property type="evidence" value="ECO:0007669"/>
    <property type="project" value="InterPro"/>
</dbReference>
<accession>U2ZUU2</accession>
<sequence>MGRKRGLAARLRWPAIGLLVLLIAGLIGWWQMIHWTPSRDAYPVQGVLVEAGDANVDFRALRAIGADFAYIEASDGGEDRDPQFDRLFAAARAAGLQVGAVHNYDPCITADRQSGNFVTVVARDPDLLPPAIALERTAEKCPKRVSEAAVESELMTFLNQVEGHVGKPALLKVSPAFEKTYRLAARLERNLWLTRTYFRPDYGGRPWTLWTATTMLHTEAGKDAVRWVVVQQ</sequence>
<keyword evidence="3" id="KW-0378">Hydrolase</keyword>
<keyword evidence="2" id="KW-0472">Membrane</keyword>
<gene>
    <name evidence="3" type="ORF">NT2_05_00750</name>
</gene>
<dbReference type="InterPro" id="IPR017853">
    <property type="entry name" value="GH"/>
</dbReference>
<dbReference type="Pfam" id="PF01183">
    <property type="entry name" value="Glyco_hydro_25"/>
    <property type="match status" value="1"/>
</dbReference>
<dbReference type="RefSeq" id="WP_021690061.1">
    <property type="nucleotide sequence ID" value="NZ_BASZ01000005.1"/>
</dbReference>
<dbReference type="GO" id="GO:0003796">
    <property type="term" value="F:lysozyme activity"/>
    <property type="evidence" value="ECO:0007669"/>
    <property type="project" value="InterPro"/>
</dbReference>
<dbReference type="Gene3D" id="3.20.20.80">
    <property type="entry name" value="Glycosidases"/>
    <property type="match status" value="1"/>
</dbReference>
<proteinExistence type="inferred from homology"/>
<protein>
    <submittedName>
        <fullName evidence="3">Putative glycoside hydrolase</fullName>
    </submittedName>
</protein>
<dbReference type="GO" id="GO:0009253">
    <property type="term" value="P:peptidoglycan catabolic process"/>
    <property type="evidence" value="ECO:0007669"/>
    <property type="project" value="InterPro"/>
</dbReference>
<dbReference type="InterPro" id="IPR002053">
    <property type="entry name" value="Glyco_hydro_25"/>
</dbReference>
<comment type="similarity">
    <text evidence="1">Belongs to the glycosyl hydrolase 25 family.</text>
</comment>
<dbReference type="Proteomes" id="UP000016568">
    <property type="component" value="Unassembled WGS sequence"/>
</dbReference>
<dbReference type="AlphaFoldDB" id="U2ZUU2"/>
<keyword evidence="2" id="KW-1133">Transmembrane helix</keyword>
<dbReference type="OrthoDB" id="9798192at2"/>
<organism evidence="3 4">
    <name type="scientific">Caenibius tardaugens NBRC 16725</name>
    <dbReference type="NCBI Taxonomy" id="1219035"/>
    <lineage>
        <taxon>Bacteria</taxon>
        <taxon>Pseudomonadati</taxon>
        <taxon>Pseudomonadota</taxon>
        <taxon>Alphaproteobacteria</taxon>
        <taxon>Sphingomonadales</taxon>
        <taxon>Erythrobacteraceae</taxon>
        <taxon>Caenibius</taxon>
    </lineage>
</organism>
<dbReference type="KEGG" id="ntd:EGO55_11585"/>
<feature type="transmembrane region" description="Helical" evidence="2">
    <location>
        <begin position="12"/>
        <end position="30"/>
    </location>
</feature>
<evidence type="ECO:0000313" key="3">
    <source>
        <dbReference type="EMBL" id="GAD49154.1"/>
    </source>
</evidence>
<keyword evidence="4" id="KW-1185">Reference proteome</keyword>
<dbReference type="EMBL" id="BASZ01000005">
    <property type="protein sequence ID" value="GAD49154.1"/>
    <property type="molecule type" value="Genomic_DNA"/>
</dbReference>
<evidence type="ECO:0000256" key="2">
    <source>
        <dbReference type="SAM" id="Phobius"/>
    </source>
</evidence>
<dbReference type="PROSITE" id="PS51904">
    <property type="entry name" value="GLYCOSYL_HYDROL_F25_2"/>
    <property type="match status" value="1"/>
</dbReference>
<evidence type="ECO:0000256" key="1">
    <source>
        <dbReference type="ARBA" id="ARBA00010646"/>
    </source>
</evidence>